<dbReference type="EMBL" id="QGKW02000007">
    <property type="protein sequence ID" value="KAF2618057.1"/>
    <property type="molecule type" value="Genomic_DNA"/>
</dbReference>
<reference evidence="1" key="1">
    <citation type="submission" date="2019-12" db="EMBL/GenBank/DDBJ databases">
        <title>Genome sequencing and annotation of Brassica cretica.</title>
        <authorList>
            <person name="Studholme D.J."/>
            <person name="Sarris P.F."/>
        </authorList>
    </citation>
    <scope>NUCLEOTIDE SEQUENCE</scope>
    <source>
        <strain evidence="1">PFS-001/15</strain>
        <tissue evidence="1">Leaf</tissue>
    </source>
</reference>
<protein>
    <submittedName>
        <fullName evidence="1">Uncharacterized protein</fullName>
    </submittedName>
</protein>
<evidence type="ECO:0000313" key="2">
    <source>
        <dbReference type="Proteomes" id="UP000712281"/>
    </source>
</evidence>
<evidence type="ECO:0000313" key="1">
    <source>
        <dbReference type="EMBL" id="KAF2618057.1"/>
    </source>
</evidence>
<gene>
    <name evidence="1" type="ORF">F2Q68_00041936</name>
</gene>
<sequence>MAWWVECRLVLGHMKEENSSETFCRLEEVGLVCMLVECKPDVGGWVWCRPEEKGLACKLVECKPEEG</sequence>
<dbReference type="AlphaFoldDB" id="A0A8S9MHT9"/>
<name>A0A8S9MHT9_BRACR</name>
<accession>A0A8S9MHT9</accession>
<comment type="caution">
    <text evidence="1">The sequence shown here is derived from an EMBL/GenBank/DDBJ whole genome shotgun (WGS) entry which is preliminary data.</text>
</comment>
<organism evidence="1 2">
    <name type="scientific">Brassica cretica</name>
    <name type="common">Mustard</name>
    <dbReference type="NCBI Taxonomy" id="69181"/>
    <lineage>
        <taxon>Eukaryota</taxon>
        <taxon>Viridiplantae</taxon>
        <taxon>Streptophyta</taxon>
        <taxon>Embryophyta</taxon>
        <taxon>Tracheophyta</taxon>
        <taxon>Spermatophyta</taxon>
        <taxon>Magnoliopsida</taxon>
        <taxon>eudicotyledons</taxon>
        <taxon>Gunneridae</taxon>
        <taxon>Pentapetalae</taxon>
        <taxon>rosids</taxon>
        <taxon>malvids</taxon>
        <taxon>Brassicales</taxon>
        <taxon>Brassicaceae</taxon>
        <taxon>Brassiceae</taxon>
        <taxon>Brassica</taxon>
    </lineage>
</organism>
<proteinExistence type="predicted"/>
<dbReference type="Proteomes" id="UP000712281">
    <property type="component" value="Unassembled WGS sequence"/>
</dbReference>